<evidence type="ECO:0000313" key="2">
    <source>
        <dbReference type="Proteomes" id="UP000265520"/>
    </source>
</evidence>
<accession>A0A392RPB6</accession>
<keyword evidence="2" id="KW-1185">Reference proteome</keyword>
<organism evidence="1 2">
    <name type="scientific">Trifolium medium</name>
    <dbReference type="NCBI Taxonomy" id="97028"/>
    <lineage>
        <taxon>Eukaryota</taxon>
        <taxon>Viridiplantae</taxon>
        <taxon>Streptophyta</taxon>
        <taxon>Embryophyta</taxon>
        <taxon>Tracheophyta</taxon>
        <taxon>Spermatophyta</taxon>
        <taxon>Magnoliopsida</taxon>
        <taxon>eudicotyledons</taxon>
        <taxon>Gunneridae</taxon>
        <taxon>Pentapetalae</taxon>
        <taxon>rosids</taxon>
        <taxon>fabids</taxon>
        <taxon>Fabales</taxon>
        <taxon>Fabaceae</taxon>
        <taxon>Papilionoideae</taxon>
        <taxon>50 kb inversion clade</taxon>
        <taxon>NPAAA clade</taxon>
        <taxon>Hologalegina</taxon>
        <taxon>IRL clade</taxon>
        <taxon>Trifolieae</taxon>
        <taxon>Trifolium</taxon>
    </lineage>
</organism>
<protein>
    <submittedName>
        <fullName evidence="1">Uncharacterized protein</fullName>
    </submittedName>
</protein>
<name>A0A392RPB6_9FABA</name>
<dbReference type="EMBL" id="LXQA010250153">
    <property type="protein sequence ID" value="MCI37944.1"/>
    <property type="molecule type" value="Genomic_DNA"/>
</dbReference>
<comment type="caution">
    <text evidence="1">The sequence shown here is derived from an EMBL/GenBank/DDBJ whole genome shotgun (WGS) entry which is preliminary data.</text>
</comment>
<sequence length="34" mass="3975">MAEVVTSNRAVTYDFIVHFGIVTFDIWYGRRNPV</sequence>
<feature type="non-terminal residue" evidence="1">
    <location>
        <position position="34"/>
    </location>
</feature>
<proteinExistence type="predicted"/>
<dbReference type="Proteomes" id="UP000265520">
    <property type="component" value="Unassembled WGS sequence"/>
</dbReference>
<dbReference type="AlphaFoldDB" id="A0A392RPB6"/>
<reference evidence="1 2" key="1">
    <citation type="journal article" date="2018" name="Front. Plant Sci.">
        <title>Red Clover (Trifolium pratense) and Zigzag Clover (T. medium) - A Picture of Genomic Similarities and Differences.</title>
        <authorList>
            <person name="Dluhosova J."/>
            <person name="Istvanek J."/>
            <person name="Nedelnik J."/>
            <person name="Repkova J."/>
        </authorList>
    </citation>
    <scope>NUCLEOTIDE SEQUENCE [LARGE SCALE GENOMIC DNA]</scope>
    <source>
        <strain evidence="2">cv. 10/8</strain>
        <tissue evidence="1">Leaf</tissue>
    </source>
</reference>
<evidence type="ECO:0000313" key="1">
    <source>
        <dbReference type="EMBL" id="MCI37944.1"/>
    </source>
</evidence>